<dbReference type="PANTHER" id="PTHR21666">
    <property type="entry name" value="PEPTIDASE-RELATED"/>
    <property type="match status" value="1"/>
</dbReference>
<dbReference type="RefSeq" id="WP_188816876.1">
    <property type="nucleotide sequence ID" value="NZ_BMOF01000011.1"/>
</dbReference>
<reference evidence="4" key="2">
    <citation type="submission" date="2020-09" db="EMBL/GenBank/DDBJ databases">
        <authorList>
            <person name="Sun Q."/>
            <person name="Ohkuma M."/>
        </authorList>
    </citation>
    <scope>NUCLEOTIDE SEQUENCE</scope>
    <source>
        <strain evidence="4">JCM 14719</strain>
    </source>
</reference>
<dbReference type="InterPro" id="IPR011055">
    <property type="entry name" value="Dup_hybrid_motif"/>
</dbReference>
<evidence type="ECO:0000256" key="2">
    <source>
        <dbReference type="SAM" id="SignalP"/>
    </source>
</evidence>
<protein>
    <submittedName>
        <fullName evidence="4">L-Ala--D-Glu endopeptidase</fullName>
    </submittedName>
</protein>
<evidence type="ECO:0000259" key="3">
    <source>
        <dbReference type="Pfam" id="PF01551"/>
    </source>
</evidence>
<keyword evidence="1 2" id="KW-0732">Signal</keyword>
<dbReference type="Proteomes" id="UP000637720">
    <property type="component" value="Unassembled WGS sequence"/>
</dbReference>
<evidence type="ECO:0000313" key="4">
    <source>
        <dbReference type="EMBL" id="GGJ96950.1"/>
    </source>
</evidence>
<proteinExistence type="predicted"/>
<dbReference type="CDD" id="cd12797">
    <property type="entry name" value="M23_peptidase"/>
    <property type="match status" value="1"/>
</dbReference>
<dbReference type="InterPro" id="IPR050570">
    <property type="entry name" value="Cell_wall_metabolism_enzyme"/>
</dbReference>
<sequence length="339" mass="37871">MRCAILSNLLLALTLTFAATIGVSGDPTVAAAREAANDLRERQALFQRMEAVTGVPWEYLAAADQWERSVQAVRRDLPKRDGLVALYIPPHVWAGPLNPNPSDTDPRTVAFFGGMGRDANGDGRADPNDPEDVAYAFARYLASYGLSDDDMRIALWEHYGSDRTVRRIEQFVRIIRAFGTLDLDEKAFPIPRGHHYTYTSTWGSARGWGGARIHEGTDIYAAYGTPVVSTCYGIVEVMGWNPYGGWRIGIRDLNNTYHYFAHLSAFQKGLRVGDIVKPGQRIGYVGSSGYGKPGTSGKFPPHLHFGLYKDNGRTEWSFDPYPHLKRWERESRAKGKGRR</sequence>
<dbReference type="PANTHER" id="PTHR21666:SF289">
    <property type="entry name" value="L-ALA--D-GLU ENDOPEPTIDASE"/>
    <property type="match status" value="1"/>
</dbReference>
<dbReference type="SUPFAM" id="SSF51261">
    <property type="entry name" value="Duplicated hybrid motif"/>
    <property type="match status" value="1"/>
</dbReference>
<dbReference type="InterPro" id="IPR016047">
    <property type="entry name" value="M23ase_b-sheet_dom"/>
</dbReference>
<organism evidence="4 5">
    <name type="scientific">Calditerricola satsumensis</name>
    <dbReference type="NCBI Taxonomy" id="373054"/>
    <lineage>
        <taxon>Bacteria</taxon>
        <taxon>Bacillati</taxon>
        <taxon>Bacillota</taxon>
        <taxon>Bacilli</taxon>
        <taxon>Bacillales</taxon>
        <taxon>Bacillaceae</taxon>
        <taxon>Calditerricola</taxon>
    </lineage>
</organism>
<dbReference type="Pfam" id="PF01551">
    <property type="entry name" value="Peptidase_M23"/>
    <property type="match status" value="1"/>
</dbReference>
<comment type="caution">
    <text evidence="4">The sequence shown here is derived from an EMBL/GenBank/DDBJ whole genome shotgun (WGS) entry which is preliminary data.</text>
</comment>
<feature type="chain" id="PRO_5038394737" evidence="2">
    <location>
        <begin position="19"/>
        <end position="339"/>
    </location>
</feature>
<dbReference type="SUPFAM" id="SSF53955">
    <property type="entry name" value="Lysozyme-like"/>
    <property type="match status" value="1"/>
</dbReference>
<accession>A0A8J3BC29</accession>
<dbReference type="InterPro" id="IPR023346">
    <property type="entry name" value="Lysozyme-like_dom_sf"/>
</dbReference>
<dbReference type="EMBL" id="BMOF01000011">
    <property type="protein sequence ID" value="GGJ96950.1"/>
    <property type="molecule type" value="Genomic_DNA"/>
</dbReference>
<gene>
    <name evidence="4" type="primary">lytH</name>
    <name evidence="4" type="ORF">GCM10007043_08420</name>
</gene>
<feature type="domain" description="M23ase beta-sheet core" evidence="3">
    <location>
        <begin position="213"/>
        <end position="311"/>
    </location>
</feature>
<keyword evidence="5" id="KW-1185">Reference proteome</keyword>
<dbReference type="Gene3D" id="2.70.70.10">
    <property type="entry name" value="Glucose Permease (Domain IIA)"/>
    <property type="match status" value="1"/>
</dbReference>
<dbReference type="AlphaFoldDB" id="A0A8J3BC29"/>
<name>A0A8J3BC29_9BACI</name>
<feature type="signal peptide" evidence="2">
    <location>
        <begin position="1"/>
        <end position="18"/>
    </location>
</feature>
<evidence type="ECO:0000313" key="5">
    <source>
        <dbReference type="Proteomes" id="UP000637720"/>
    </source>
</evidence>
<evidence type="ECO:0000256" key="1">
    <source>
        <dbReference type="ARBA" id="ARBA00022729"/>
    </source>
</evidence>
<dbReference type="GO" id="GO:0004222">
    <property type="term" value="F:metalloendopeptidase activity"/>
    <property type="evidence" value="ECO:0007669"/>
    <property type="project" value="TreeGrafter"/>
</dbReference>
<reference evidence="4" key="1">
    <citation type="journal article" date="2014" name="Int. J. Syst. Evol. Microbiol.">
        <title>Complete genome sequence of Corynebacterium casei LMG S-19264T (=DSM 44701T), isolated from a smear-ripened cheese.</title>
        <authorList>
            <consortium name="US DOE Joint Genome Institute (JGI-PGF)"/>
            <person name="Walter F."/>
            <person name="Albersmeier A."/>
            <person name="Kalinowski J."/>
            <person name="Ruckert C."/>
        </authorList>
    </citation>
    <scope>NUCLEOTIDE SEQUENCE</scope>
    <source>
        <strain evidence="4">JCM 14719</strain>
    </source>
</reference>